<gene>
    <name evidence="1" type="ORF">SAMN04489716_9177</name>
</gene>
<sequence>MSTSAEAVVDTANGVILVRDTGIDTRADQRAAAEASRIPGGRGRGRMIAAAGTVLQIRCAHQLARPRIRLEAHPNEGPYRLTVLSGRIGVDTGDGITCELPLSPGTYRVMVEHDGRDEVQAAARQVEAQTQYADATTTHSGWRSLDGIERFRVLLHVE</sequence>
<organism evidence="1 2">
    <name type="scientific">Actinoplanes derwentensis</name>
    <dbReference type="NCBI Taxonomy" id="113562"/>
    <lineage>
        <taxon>Bacteria</taxon>
        <taxon>Bacillati</taxon>
        <taxon>Actinomycetota</taxon>
        <taxon>Actinomycetes</taxon>
        <taxon>Micromonosporales</taxon>
        <taxon>Micromonosporaceae</taxon>
        <taxon>Actinoplanes</taxon>
    </lineage>
</organism>
<dbReference type="AlphaFoldDB" id="A0A1H2DC99"/>
<dbReference type="EMBL" id="LT629758">
    <property type="protein sequence ID" value="SDT80378.1"/>
    <property type="molecule type" value="Genomic_DNA"/>
</dbReference>
<evidence type="ECO:0000313" key="1">
    <source>
        <dbReference type="EMBL" id="SDT80378.1"/>
    </source>
</evidence>
<name>A0A1H2DC99_9ACTN</name>
<evidence type="ECO:0000313" key="2">
    <source>
        <dbReference type="Proteomes" id="UP000198688"/>
    </source>
</evidence>
<reference evidence="1 2" key="1">
    <citation type="submission" date="2016-10" db="EMBL/GenBank/DDBJ databases">
        <authorList>
            <person name="de Groot N.N."/>
        </authorList>
    </citation>
    <scope>NUCLEOTIDE SEQUENCE [LARGE SCALE GENOMIC DNA]</scope>
    <source>
        <strain evidence="1 2">DSM 43941</strain>
    </source>
</reference>
<proteinExistence type="predicted"/>
<accession>A0A1H2DC99</accession>
<dbReference type="Proteomes" id="UP000198688">
    <property type="component" value="Chromosome I"/>
</dbReference>
<dbReference type="STRING" id="113562.SAMN04489716_9177"/>
<protein>
    <submittedName>
        <fullName evidence="1">Uncharacterized protein</fullName>
    </submittedName>
</protein>
<dbReference type="RefSeq" id="WP_157752053.1">
    <property type="nucleotide sequence ID" value="NZ_BOMJ01000084.1"/>
</dbReference>
<dbReference type="OrthoDB" id="3386075at2"/>
<keyword evidence="2" id="KW-1185">Reference proteome</keyword>